<dbReference type="STRING" id="697282.Mettu_0786"/>
<dbReference type="RefSeq" id="WP_006889966.1">
    <property type="nucleotide sequence ID" value="NZ_JH109152.1"/>
</dbReference>
<accession>G3IX54</accession>
<gene>
    <name evidence="2" type="ORF">Mettu_0786</name>
</gene>
<evidence type="ECO:0000313" key="3">
    <source>
        <dbReference type="Proteomes" id="UP000004664"/>
    </source>
</evidence>
<dbReference type="AlphaFoldDB" id="G3IX54"/>
<proteinExistence type="predicted"/>
<protein>
    <recommendedName>
        <fullName evidence="4">DUF1640 domain-containing protein</fullName>
    </recommendedName>
</protein>
<dbReference type="eggNOG" id="ENOG5033917">
    <property type="taxonomic scope" value="Bacteria"/>
</dbReference>
<dbReference type="HOGENOM" id="CLU_127685_1_1_6"/>
<dbReference type="Gene3D" id="1.20.5.340">
    <property type="match status" value="1"/>
</dbReference>
<evidence type="ECO:0008006" key="4">
    <source>
        <dbReference type="Google" id="ProtNLM"/>
    </source>
</evidence>
<feature type="transmembrane region" description="Helical" evidence="1">
    <location>
        <begin position="64"/>
        <end position="83"/>
    </location>
</feature>
<organism evidence="2 3">
    <name type="scientific">Methylobacter tundripaludum (strain ATCC BAA-1195 / DSM 17260 / SV96)</name>
    <dbReference type="NCBI Taxonomy" id="697282"/>
    <lineage>
        <taxon>Bacteria</taxon>
        <taxon>Pseudomonadati</taxon>
        <taxon>Pseudomonadota</taxon>
        <taxon>Gammaproteobacteria</taxon>
        <taxon>Methylococcales</taxon>
        <taxon>Methylococcaceae</taxon>
        <taxon>Methylobacter</taxon>
    </lineage>
</organism>
<dbReference type="OrthoDB" id="5574264at2"/>
<keyword evidence="3" id="KW-1185">Reference proteome</keyword>
<sequence>MTTITFDTHSFVKKLKAVGFTEEQAEVFASEQARLIEDKLATKNDLIELENNLRRDMRELEYRIIIKLGGLMAVSIAVVATLVKLL</sequence>
<reference evidence="2 3" key="1">
    <citation type="submission" date="2011-06" db="EMBL/GenBank/DDBJ databases">
        <title>Genomic sequence of Methylobacter tundripaludum SV96.</title>
        <authorList>
            <consortium name="US DOE Joint Genome Institute"/>
            <person name="Lucas S."/>
            <person name="Han J."/>
            <person name="Lapidus A."/>
            <person name="Cheng J.-F."/>
            <person name="Goodwin L."/>
            <person name="Pitluck S."/>
            <person name="Held B."/>
            <person name="Detter J.C."/>
            <person name="Han C."/>
            <person name="Tapia R."/>
            <person name="Land M."/>
            <person name="Hauser L."/>
            <person name="Kyrpides N."/>
            <person name="Ivanova N."/>
            <person name="Ovchinnikova G."/>
            <person name="Pagani I."/>
            <person name="Klotz M.G."/>
            <person name="Dispirito A.A."/>
            <person name="Murrell J.C."/>
            <person name="Dunfield P."/>
            <person name="Kalyuzhnaya M.G."/>
            <person name="Svenning M."/>
            <person name="Trotsenko Y.A."/>
            <person name="Stein L.Y."/>
            <person name="Woyke T."/>
        </authorList>
    </citation>
    <scope>NUCLEOTIDE SEQUENCE [LARGE SCALE GENOMIC DNA]</scope>
    <source>
        <strain evidence="3">ATCC BAA-1195 / DSM 17260 / SV96</strain>
    </source>
</reference>
<keyword evidence="1" id="KW-0812">Transmembrane</keyword>
<name>G3IX54_METTV</name>
<keyword evidence="1" id="KW-1133">Transmembrane helix</keyword>
<evidence type="ECO:0000256" key="1">
    <source>
        <dbReference type="SAM" id="Phobius"/>
    </source>
</evidence>
<dbReference type="EMBL" id="JH109152">
    <property type="protein sequence ID" value="EGW21991.1"/>
    <property type="molecule type" value="Genomic_DNA"/>
</dbReference>
<keyword evidence="1" id="KW-0472">Membrane</keyword>
<dbReference type="Proteomes" id="UP000004664">
    <property type="component" value="Unassembled WGS sequence"/>
</dbReference>
<evidence type="ECO:0000313" key="2">
    <source>
        <dbReference type="EMBL" id="EGW21991.1"/>
    </source>
</evidence>